<dbReference type="GO" id="GO:0003677">
    <property type="term" value="F:DNA binding"/>
    <property type="evidence" value="ECO:0007669"/>
    <property type="project" value="UniProtKB-UniRule"/>
</dbReference>
<feature type="binding site" evidence="8">
    <location>
        <position position="456"/>
    </location>
    <ligand>
        <name>Zn(2+)</name>
        <dbReference type="ChEBI" id="CHEBI:29105"/>
        <label>2</label>
    </ligand>
</feature>
<evidence type="ECO:0000313" key="12">
    <source>
        <dbReference type="Proteomes" id="UP000010467"/>
    </source>
</evidence>
<feature type="binding site" evidence="8">
    <location>
        <position position="444"/>
    </location>
    <ligand>
        <name>Zn(2+)</name>
        <dbReference type="ChEBI" id="CHEBI:29105"/>
        <label>1</label>
    </ligand>
</feature>
<evidence type="ECO:0000256" key="6">
    <source>
        <dbReference type="ARBA" id="ARBA00022840"/>
    </source>
</evidence>
<dbReference type="eggNOG" id="COG1198">
    <property type="taxonomic scope" value="Bacteria"/>
</dbReference>
<keyword evidence="12" id="KW-1185">Reference proteome</keyword>
<keyword evidence="7 8" id="KW-0238">DNA-binding</keyword>
<keyword evidence="1 8" id="KW-0639">Primosome</keyword>
<feature type="binding site" evidence="8">
    <location>
        <position position="484"/>
    </location>
    <ligand>
        <name>Zn(2+)</name>
        <dbReference type="ChEBI" id="CHEBI:29105"/>
        <label>1</label>
    </ligand>
</feature>
<feature type="binding site" evidence="8">
    <location>
        <position position="447"/>
    </location>
    <ligand>
        <name>Zn(2+)</name>
        <dbReference type="ChEBI" id="CHEBI:29105"/>
        <label>1</label>
    </ligand>
</feature>
<dbReference type="Pfam" id="PF18319">
    <property type="entry name" value="Zn_ribbon_PriA"/>
    <property type="match status" value="1"/>
</dbReference>
<proteinExistence type="inferred from homology"/>
<feature type="domain" description="PriA DNA helicase Cys-rich region (CRR)" evidence="10">
    <location>
        <begin position="453"/>
        <end position="479"/>
    </location>
</feature>
<feature type="binding site" evidence="8">
    <location>
        <position position="474"/>
    </location>
    <ligand>
        <name>Zn(2+)</name>
        <dbReference type="ChEBI" id="CHEBI:29105"/>
        <label>2</label>
    </ligand>
</feature>
<comment type="similarity">
    <text evidence="8">Belongs to the helicase family. PriA subfamily.</text>
</comment>
<keyword evidence="2 8" id="KW-0235">DNA replication</keyword>
<comment type="subunit">
    <text evidence="8">Component of the replication restart primosome.</text>
</comment>
<dbReference type="GO" id="GO:0006270">
    <property type="term" value="P:DNA replication initiation"/>
    <property type="evidence" value="ECO:0007669"/>
    <property type="project" value="TreeGrafter"/>
</dbReference>
<feature type="domain" description="Primosomal protein N C-terminal" evidence="9">
    <location>
        <begin position="632"/>
        <end position="720"/>
    </location>
</feature>
<comment type="caution">
    <text evidence="8">As this protein does not have any detectable helicase domains, it probably does not have helicase activity.</text>
</comment>
<name>L0A3V9_DEIPD</name>
<dbReference type="GO" id="GO:0043138">
    <property type="term" value="F:3'-5' DNA helicase activity"/>
    <property type="evidence" value="ECO:0007669"/>
    <property type="project" value="TreeGrafter"/>
</dbReference>
<protein>
    <recommendedName>
        <fullName evidence="8">Probable replication restart protein PriA</fullName>
    </recommendedName>
    <alternativeName>
        <fullName evidence="8">Putative ATP-dependent DNA helicase PriA</fullName>
    </alternativeName>
</protein>
<feature type="binding site" evidence="8">
    <location>
        <position position="471"/>
    </location>
    <ligand>
        <name>Zn(2+)</name>
        <dbReference type="ChEBI" id="CHEBI:29105"/>
        <label>2</label>
    </ligand>
</feature>
<evidence type="ECO:0000313" key="11">
    <source>
        <dbReference type="EMBL" id="AFZ67882.1"/>
    </source>
</evidence>
<dbReference type="GO" id="GO:1990077">
    <property type="term" value="C:primosome complex"/>
    <property type="evidence" value="ECO:0007669"/>
    <property type="project" value="UniProtKB-UniRule"/>
</dbReference>
<evidence type="ECO:0000256" key="2">
    <source>
        <dbReference type="ARBA" id="ARBA00022705"/>
    </source>
</evidence>
<dbReference type="GO" id="GO:0006302">
    <property type="term" value="P:double-strand break repair"/>
    <property type="evidence" value="ECO:0007669"/>
    <property type="project" value="InterPro"/>
</dbReference>
<evidence type="ECO:0000256" key="8">
    <source>
        <dbReference type="HAMAP-Rule" id="MF_00983"/>
    </source>
</evidence>
<dbReference type="KEGG" id="dpd:Deipe_2407"/>
<evidence type="ECO:0000259" key="9">
    <source>
        <dbReference type="Pfam" id="PF18074"/>
    </source>
</evidence>
<dbReference type="AlphaFoldDB" id="L0A3V9"/>
<organism evidence="11 12">
    <name type="scientific">Deinococcus peraridilitoris (strain DSM 19664 / LMG 22246 / CIP 109416 / KR-200)</name>
    <dbReference type="NCBI Taxonomy" id="937777"/>
    <lineage>
        <taxon>Bacteria</taxon>
        <taxon>Thermotogati</taxon>
        <taxon>Deinococcota</taxon>
        <taxon>Deinococci</taxon>
        <taxon>Deinococcales</taxon>
        <taxon>Deinococcaceae</taxon>
        <taxon>Deinococcus</taxon>
    </lineage>
</organism>
<keyword evidence="6 8" id="KW-0067">ATP-binding</keyword>
<comment type="function">
    <text evidence="8">Initiates the restart of stalled replication forks, which reloads the replicative helicase on sites other than the origin of replication. Recognizes and binds to abandoned replication forks and remodels them to uncover a helicase loading site. Promotes assembly of the primosome at these replication forks.</text>
</comment>
<dbReference type="GO" id="GO:0006269">
    <property type="term" value="P:DNA replication, synthesis of primer"/>
    <property type="evidence" value="ECO:0007669"/>
    <property type="project" value="UniProtKB-KW"/>
</dbReference>
<dbReference type="STRING" id="937777.Deipe_2407"/>
<evidence type="ECO:0000256" key="3">
    <source>
        <dbReference type="ARBA" id="ARBA00022723"/>
    </source>
</evidence>
<sequence length="726" mass="79532">MVPWQGELRVGIVLGPGKEAGHRLRDAVALLDSPAEAPWVGPAFLAALAEEARLSRVPLGLLLSDILPVGLSPRLCHRVRAVEDADLSPFGQQVPGPVWQDASAFDAALLDSVRAQGLLEEDLRPKARTVSVVRVSDREGGTPLTPKQKVAWAWLREQGHVESLSTWAQGAGVSTSVVTGVMTRGWAERAEHPAPLPVLTPTGEAPKLTLDRLPEAREWRLHGGRPAVRHRLLASRLARELDIGRSVIVAVPDHATLRRTWTALSGLSSEQRGRAVQLSGQLSEEEREHVWQLIRSGEARLVIGTCTALCAPVHDLATVVVKEEGSDAHKLLSGSHAFVPELARRLARHAECQLGWTGSVPSAEVLDVPGQVLPPPVARVHVVDYANPIQAPALGPLSRADLKPGAQGYPLSHDLQKVLRQVAERGRQAVLLAPRRGYSALLRCPSCEHTPMCRHCDVPLRFHQETRELTCHQCGYRERLHERCAECGERMWQARGPGTEWIAQEVRKLLPDFPVLRFDRDRQDDLSALQQGHSGVVIGTQALLTQDALPDLALIGVTLADTWLNVSDFRASERYHRLLRQLIEWHPVRAPLLVVQTFQAGHPALRCIVDGHDAGAYPAQERQGRQLLRYPPFARLAQIEVAARDQGKAHAAATAVAQALYGKGAVDGELLGPAPSPIARLRGVYPYHLLLRVRDDARLEVLLSALDRSFPGRVRVDVHPRGVFGA</sequence>
<dbReference type="HOGENOM" id="CLU_013353_2_0_0"/>
<feature type="binding site" evidence="8">
    <location>
        <position position="487"/>
    </location>
    <ligand>
        <name>Zn(2+)</name>
        <dbReference type="ChEBI" id="CHEBI:29105"/>
        <label>1</label>
    </ligand>
</feature>
<dbReference type="PANTHER" id="PTHR30580">
    <property type="entry name" value="PRIMOSOMAL PROTEIN N"/>
    <property type="match status" value="1"/>
</dbReference>
<evidence type="ECO:0000259" key="10">
    <source>
        <dbReference type="Pfam" id="PF18319"/>
    </source>
</evidence>
<evidence type="ECO:0000256" key="5">
    <source>
        <dbReference type="ARBA" id="ARBA00022833"/>
    </source>
</evidence>
<dbReference type="InterPro" id="IPR027417">
    <property type="entry name" value="P-loop_NTPase"/>
</dbReference>
<keyword evidence="4 8" id="KW-0547">Nucleotide-binding</keyword>
<dbReference type="PATRIC" id="fig|937777.3.peg.2411"/>
<dbReference type="InterPro" id="IPR005259">
    <property type="entry name" value="PriA"/>
</dbReference>
<evidence type="ECO:0000256" key="1">
    <source>
        <dbReference type="ARBA" id="ARBA00022515"/>
    </source>
</evidence>
<dbReference type="Gene3D" id="3.40.50.300">
    <property type="entry name" value="P-loop containing nucleotide triphosphate hydrolases"/>
    <property type="match status" value="1"/>
</dbReference>
<dbReference type="InterPro" id="IPR040498">
    <property type="entry name" value="PriA_CRR"/>
</dbReference>
<dbReference type="HAMAP" id="MF_00983">
    <property type="entry name" value="PriA"/>
    <property type="match status" value="1"/>
</dbReference>
<dbReference type="NCBIfam" id="TIGR00595">
    <property type="entry name" value="priA"/>
    <property type="match status" value="1"/>
</dbReference>
<accession>L0A3V9</accession>
<dbReference type="PANTHER" id="PTHR30580:SF0">
    <property type="entry name" value="PRIMOSOMAL PROTEIN N"/>
    <property type="match status" value="1"/>
</dbReference>
<gene>
    <name evidence="8" type="primary">priA</name>
    <name evidence="11" type="ordered locus">Deipe_2407</name>
</gene>
<dbReference type="EMBL" id="CP003382">
    <property type="protein sequence ID" value="AFZ67882.1"/>
    <property type="molecule type" value="Genomic_DNA"/>
</dbReference>
<dbReference type="InterPro" id="IPR041236">
    <property type="entry name" value="PriA_C"/>
</dbReference>
<evidence type="ECO:0000256" key="4">
    <source>
        <dbReference type="ARBA" id="ARBA00022741"/>
    </source>
</evidence>
<keyword evidence="3 8" id="KW-0479">Metal-binding</keyword>
<feature type="binding site" evidence="8">
    <location>
        <position position="453"/>
    </location>
    <ligand>
        <name>Zn(2+)</name>
        <dbReference type="ChEBI" id="CHEBI:29105"/>
        <label>2</label>
    </ligand>
</feature>
<reference evidence="12" key="1">
    <citation type="submission" date="2012-03" db="EMBL/GenBank/DDBJ databases">
        <title>Complete sequence of chromosome of Deinococcus peraridilitoris DSM 19664.</title>
        <authorList>
            <person name="Lucas S."/>
            <person name="Copeland A."/>
            <person name="Lapidus A."/>
            <person name="Glavina del Rio T."/>
            <person name="Dalin E."/>
            <person name="Tice H."/>
            <person name="Bruce D."/>
            <person name="Goodwin L."/>
            <person name="Pitluck S."/>
            <person name="Peters L."/>
            <person name="Mikhailova N."/>
            <person name="Lu M."/>
            <person name="Kyrpides N."/>
            <person name="Mavromatis K."/>
            <person name="Ivanova N."/>
            <person name="Brettin T."/>
            <person name="Detter J.C."/>
            <person name="Han C."/>
            <person name="Larimer F."/>
            <person name="Land M."/>
            <person name="Hauser L."/>
            <person name="Markowitz V."/>
            <person name="Cheng J.-F."/>
            <person name="Hugenholtz P."/>
            <person name="Woyke T."/>
            <person name="Wu D."/>
            <person name="Pukall R."/>
            <person name="Steenblock K."/>
            <person name="Brambilla E."/>
            <person name="Klenk H.-P."/>
            <person name="Eisen J.A."/>
        </authorList>
    </citation>
    <scope>NUCLEOTIDE SEQUENCE [LARGE SCALE GENOMIC DNA]</scope>
    <source>
        <strain evidence="12">DSM 19664 / LMG 22246 / CIP 109416 / KR-200</strain>
    </source>
</reference>
<evidence type="ECO:0000256" key="7">
    <source>
        <dbReference type="ARBA" id="ARBA00023125"/>
    </source>
</evidence>
<dbReference type="SUPFAM" id="SSF52540">
    <property type="entry name" value="P-loop containing nucleoside triphosphate hydrolases"/>
    <property type="match status" value="1"/>
</dbReference>
<keyword evidence="5 8" id="KW-0862">Zinc</keyword>
<dbReference type="Pfam" id="PF18074">
    <property type="entry name" value="PriA_C"/>
    <property type="match status" value="1"/>
</dbReference>
<comment type="cofactor">
    <cofactor evidence="8">
        <name>Zn(2+)</name>
        <dbReference type="ChEBI" id="CHEBI:29105"/>
    </cofactor>
    <text evidence="8">Binds 2 zinc ions per subunit.</text>
</comment>
<dbReference type="GO" id="GO:0008270">
    <property type="term" value="F:zinc ion binding"/>
    <property type="evidence" value="ECO:0007669"/>
    <property type="project" value="UniProtKB-UniRule"/>
</dbReference>
<dbReference type="Proteomes" id="UP000010467">
    <property type="component" value="Chromosome"/>
</dbReference>
<dbReference type="GO" id="GO:0005524">
    <property type="term" value="F:ATP binding"/>
    <property type="evidence" value="ECO:0007669"/>
    <property type="project" value="UniProtKB-UniRule"/>
</dbReference>
<dbReference type="GO" id="GO:0006310">
    <property type="term" value="P:DNA recombination"/>
    <property type="evidence" value="ECO:0007669"/>
    <property type="project" value="InterPro"/>
</dbReference>